<proteinExistence type="inferred from homology"/>
<dbReference type="NCBIfam" id="NF009676">
    <property type="entry name" value="PRK13197.1"/>
    <property type="match status" value="1"/>
</dbReference>
<dbReference type="CDD" id="cd00501">
    <property type="entry name" value="Peptidase_C15"/>
    <property type="match status" value="1"/>
</dbReference>
<dbReference type="InterPro" id="IPR016125">
    <property type="entry name" value="Peptidase_C15-like"/>
</dbReference>
<evidence type="ECO:0000256" key="10">
    <source>
        <dbReference type="PROSITE-ProRule" id="PRU10076"/>
    </source>
</evidence>
<dbReference type="InterPro" id="IPR029762">
    <property type="entry name" value="PGP-I_bact-type"/>
</dbReference>
<name>A0ABW0M8B9_9BURK</name>
<dbReference type="InterPro" id="IPR033694">
    <property type="entry name" value="PGPEP1_Cys_AS"/>
</dbReference>
<comment type="catalytic activity">
    <reaction evidence="1 9 10">
        <text>Release of an N-terminal pyroglutamyl group from a polypeptide, the second amino acid generally not being Pro.</text>
        <dbReference type="EC" id="3.4.19.3"/>
    </reaction>
</comment>
<evidence type="ECO:0000256" key="4">
    <source>
        <dbReference type="ARBA" id="ARBA00006641"/>
    </source>
</evidence>
<comment type="subunit">
    <text evidence="9">Homotetramer.</text>
</comment>
<dbReference type="PANTHER" id="PTHR23402">
    <property type="entry name" value="PROTEASE FAMILY C15 PYROGLUTAMYL-PEPTIDASE I-RELATED"/>
    <property type="match status" value="1"/>
</dbReference>
<comment type="subcellular location">
    <subcellularLocation>
        <location evidence="3 9">Cytoplasm</location>
    </subcellularLocation>
</comment>
<accession>A0ABW0M8B9</accession>
<dbReference type="InterPro" id="IPR036440">
    <property type="entry name" value="Peptidase_C15-like_sf"/>
</dbReference>
<evidence type="ECO:0000256" key="5">
    <source>
        <dbReference type="ARBA" id="ARBA00022490"/>
    </source>
</evidence>
<comment type="function">
    <text evidence="2 9">Removes 5-oxoproline from various penultimate amino acid residues except L-proline.</text>
</comment>
<dbReference type="NCBIfam" id="TIGR00504">
    <property type="entry name" value="pyro_pdase"/>
    <property type="match status" value="1"/>
</dbReference>
<keyword evidence="7 9" id="KW-0378">Hydrolase</keyword>
<gene>
    <name evidence="9 12" type="primary">pcp</name>
    <name evidence="12" type="ORF">ACFPM8_04020</name>
</gene>
<protein>
    <recommendedName>
        <fullName evidence="9">Pyrrolidone-carboxylate peptidase</fullName>
        <ecNumber evidence="9">3.4.19.3</ecNumber>
    </recommendedName>
    <alternativeName>
        <fullName evidence="9">5-oxoprolyl-peptidase</fullName>
    </alternativeName>
    <alternativeName>
        <fullName evidence="9">Pyroglutamyl-peptidase I</fullName>
        <shortName evidence="9">PGP-I</shortName>
        <shortName evidence="9">Pyrase</shortName>
    </alternativeName>
</protein>
<feature type="active site" evidence="9 10">
    <location>
        <position position="82"/>
    </location>
</feature>
<evidence type="ECO:0000256" key="3">
    <source>
        <dbReference type="ARBA" id="ARBA00004496"/>
    </source>
</evidence>
<dbReference type="EC" id="3.4.19.3" evidence="9"/>
<keyword evidence="8 9" id="KW-0788">Thiol protease</keyword>
<dbReference type="HAMAP" id="MF_00417">
    <property type="entry name" value="Pyrrolid_peptidase"/>
    <property type="match status" value="1"/>
</dbReference>
<feature type="active site" evidence="9">
    <location>
        <position position="169"/>
    </location>
</feature>
<dbReference type="Proteomes" id="UP001596045">
    <property type="component" value="Unassembled WGS sequence"/>
</dbReference>
<dbReference type="PIRSF" id="PIRSF015592">
    <property type="entry name" value="Prld-crbxl_pptds"/>
    <property type="match status" value="1"/>
</dbReference>
<dbReference type="InterPro" id="IPR000816">
    <property type="entry name" value="Peptidase_C15"/>
</dbReference>
<dbReference type="SUPFAM" id="SSF53182">
    <property type="entry name" value="Pyrrolidone carboxyl peptidase (pyroglutamate aminopeptidase)"/>
    <property type="match status" value="1"/>
</dbReference>
<keyword evidence="6 9" id="KW-0645">Protease</keyword>
<dbReference type="Pfam" id="PF01470">
    <property type="entry name" value="Peptidase_C15"/>
    <property type="match status" value="1"/>
</dbReference>
<dbReference type="PROSITE" id="PS01334">
    <property type="entry name" value="PYRASE_CYS"/>
    <property type="match status" value="1"/>
</dbReference>
<feature type="active site" evidence="9 11">
    <location>
        <position position="145"/>
    </location>
</feature>
<evidence type="ECO:0000256" key="2">
    <source>
        <dbReference type="ARBA" id="ARBA00002280"/>
    </source>
</evidence>
<sequence>MSHNILLTGFEPFEQEPVNPSWDAVQALDGWQCGAGSRVVSRQLPCVFGAALQMLEQAIIEVKPALVICVGQAGGRSQISLERVAINLNDARIADNEGRQPIDTPVITDGPAAYFSTLPIKAIVRAMRDAGVPAEVSHSAGTFVCNHVFYGLMHLLATQMPATRGGFIHIPYLPSQAARHPGQPSLALETVIAGLRVALETALNSQQDILESGGQLH</sequence>
<comment type="caution">
    <text evidence="12">The sequence shown here is derived from an EMBL/GenBank/DDBJ whole genome shotgun (WGS) entry which is preliminary data.</text>
</comment>
<keyword evidence="13" id="KW-1185">Reference proteome</keyword>
<dbReference type="GO" id="GO:0016920">
    <property type="term" value="F:pyroglutamyl-peptidase activity"/>
    <property type="evidence" value="ECO:0007669"/>
    <property type="project" value="UniProtKB-EC"/>
</dbReference>
<dbReference type="EMBL" id="JBHSMT010000008">
    <property type="protein sequence ID" value="MFC5473116.1"/>
    <property type="molecule type" value="Genomic_DNA"/>
</dbReference>
<evidence type="ECO:0000256" key="7">
    <source>
        <dbReference type="ARBA" id="ARBA00022801"/>
    </source>
</evidence>
<dbReference type="InterPro" id="IPR033693">
    <property type="entry name" value="PGPEP1_Glu_AS"/>
</dbReference>
<evidence type="ECO:0000256" key="8">
    <source>
        <dbReference type="ARBA" id="ARBA00022807"/>
    </source>
</evidence>
<dbReference type="PANTHER" id="PTHR23402:SF1">
    <property type="entry name" value="PYROGLUTAMYL-PEPTIDASE I"/>
    <property type="match status" value="1"/>
</dbReference>
<evidence type="ECO:0000256" key="1">
    <source>
        <dbReference type="ARBA" id="ARBA00001770"/>
    </source>
</evidence>
<comment type="similarity">
    <text evidence="4 9">Belongs to the peptidase C15 family.</text>
</comment>
<dbReference type="PRINTS" id="PR00706">
    <property type="entry name" value="PYROGLUPTASE"/>
</dbReference>
<evidence type="ECO:0000256" key="9">
    <source>
        <dbReference type="HAMAP-Rule" id="MF_00417"/>
    </source>
</evidence>
<evidence type="ECO:0000256" key="6">
    <source>
        <dbReference type="ARBA" id="ARBA00022670"/>
    </source>
</evidence>
<dbReference type="PROSITE" id="PS01333">
    <property type="entry name" value="PYRASE_GLU"/>
    <property type="match status" value="1"/>
</dbReference>
<evidence type="ECO:0000313" key="12">
    <source>
        <dbReference type="EMBL" id="MFC5473116.1"/>
    </source>
</evidence>
<reference evidence="13" key="1">
    <citation type="journal article" date="2019" name="Int. J. Syst. Evol. Microbiol.">
        <title>The Global Catalogue of Microorganisms (GCM) 10K type strain sequencing project: providing services to taxonomists for standard genome sequencing and annotation.</title>
        <authorList>
            <consortium name="The Broad Institute Genomics Platform"/>
            <consortium name="The Broad Institute Genome Sequencing Center for Infectious Disease"/>
            <person name="Wu L."/>
            <person name="Ma J."/>
        </authorList>
    </citation>
    <scope>NUCLEOTIDE SEQUENCE [LARGE SCALE GENOMIC DNA]</scope>
    <source>
        <strain evidence="13">JCM 17066</strain>
    </source>
</reference>
<dbReference type="Gene3D" id="3.40.630.20">
    <property type="entry name" value="Peptidase C15, pyroglutamyl peptidase I-like"/>
    <property type="match status" value="1"/>
</dbReference>
<evidence type="ECO:0000313" key="13">
    <source>
        <dbReference type="Proteomes" id="UP001596045"/>
    </source>
</evidence>
<organism evidence="12 13">
    <name type="scientific">Paraherbaspirillum soli</name>
    <dbReference type="NCBI Taxonomy" id="631222"/>
    <lineage>
        <taxon>Bacteria</taxon>
        <taxon>Pseudomonadati</taxon>
        <taxon>Pseudomonadota</taxon>
        <taxon>Betaproteobacteria</taxon>
        <taxon>Burkholderiales</taxon>
        <taxon>Oxalobacteraceae</taxon>
        <taxon>Paraherbaspirillum</taxon>
    </lineage>
</organism>
<evidence type="ECO:0000256" key="11">
    <source>
        <dbReference type="PROSITE-ProRule" id="PRU10077"/>
    </source>
</evidence>
<keyword evidence="5 9" id="KW-0963">Cytoplasm</keyword>
<dbReference type="RefSeq" id="WP_378995203.1">
    <property type="nucleotide sequence ID" value="NZ_JBHSMT010000008.1"/>
</dbReference>